<dbReference type="Proteomes" id="UP000607397">
    <property type="component" value="Unassembled WGS sequence"/>
</dbReference>
<dbReference type="InterPro" id="IPR010321">
    <property type="entry name" value="DUF922"/>
</dbReference>
<protein>
    <submittedName>
        <fullName evidence="2">DUF922 domain-containing protein</fullName>
    </submittedName>
</protein>
<evidence type="ECO:0000256" key="1">
    <source>
        <dbReference type="SAM" id="MobiDB-lite"/>
    </source>
</evidence>
<sequence>MNLMKKWRYGVWLLVGCLIVLLLGTTARGQTWQEWIRQNPTYPTHSVAPALRQQRSASPPRASGSGNPRVDLQTRYYAIQGSTPSQLRSQLNQLGPLDPASQRRFDGYTGWGVQWRYQYLDRGSQCHLTTPQVTAQIQMTLPQWTPPAGASPQLVQHWQRYLAALTLHEEGHKQHGIQASHGVLRALQTLPPSPSCPQLQQAINQAATRVVAVYRDRDRQYDLETGHGRTQGAVFP</sequence>
<accession>A0A8K2AGV8</accession>
<evidence type="ECO:0000313" key="2">
    <source>
        <dbReference type="EMBL" id="NCJ05509.1"/>
    </source>
</evidence>
<comment type="caution">
    <text evidence="2">The sequence shown here is derived from an EMBL/GenBank/DDBJ whole genome shotgun (WGS) entry which is preliminary data.</text>
</comment>
<dbReference type="AlphaFoldDB" id="A0A8K2AGV8"/>
<keyword evidence="3" id="KW-1185">Reference proteome</keyword>
<name>A0A8K2AGV8_9CYAN</name>
<dbReference type="EMBL" id="WVIC01000004">
    <property type="protein sequence ID" value="NCJ05509.1"/>
    <property type="molecule type" value="Genomic_DNA"/>
</dbReference>
<gene>
    <name evidence="2" type="ORF">GS597_03055</name>
</gene>
<dbReference type="RefSeq" id="WP_161823985.1">
    <property type="nucleotide sequence ID" value="NZ_WVIC01000004.1"/>
</dbReference>
<organism evidence="2 3">
    <name type="scientific">Petrachloros mirabilis ULC683</name>
    <dbReference type="NCBI Taxonomy" id="2781853"/>
    <lineage>
        <taxon>Bacteria</taxon>
        <taxon>Bacillati</taxon>
        <taxon>Cyanobacteriota</taxon>
        <taxon>Cyanophyceae</taxon>
        <taxon>Synechococcales</taxon>
        <taxon>Petrachlorosaceae</taxon>
        <taxon>Petrachloros</taxon>
        <taxon>Petrachloros mirabilis</taxon>
    </lineage>
</organism>
<feature type="region of interest" description="Disordered" evidence="1">
    <location>
        <begin position="50"/>
        <end position="69"/>
    </location>
</feature>
<proteinExistence type="predicted"/>
<dbReference type="Pfam" id="PF06037">
    <property type="entry name" value="DUF922"/>
    <property type="match status" value="1"/>
</dbReference>
<reference evidence="2" key="1">
    <citation type="submission" date="2019-12" db="EMBL/GenBank/DDBJ databases">
        <title>High-Quality draft genome sequences of three cyanobacteria isolated from the limestone walls of the Old Cathedral of Coimbra.</title>
        <authorList>
            <person name="Tiago I."/>
            <person name="Soares F."/>
            <person name="Portugal A."/>
        </authorList>
    </citation>
    <scope>NUCLEOTIDE SEQUENCE [LARGE SCALE GENOMIC DNA]</scope>
    <source>
        <strain evidence="2">C</strain>
    </source>
</reference>
<evidence type="ECO:0000313" key="3">
    <source>
        <dbReference type="Proteomes" id="UP000607397"/>
    </source>
</evidence>